<dbReference type="FunFam" id="2.10.109.10:FF:000005">
    <property type="entry name" value="Mitochondrial inner membrane protease subunit"/>
    <property type="match status" value="1"/>
</dbReference>
<dbReference type="GO" id="GO:0004252">
    <property type="term" value="F:serine-type endopeptidase activity"/>
    <property type="evidence" value="ECO:0007669"/>
    <property type="project" value="InterPro"/>
</dbReference>
<evidence type="ECO:0000256" key="1">
    <source>
        <dbReference type="ARBA" id="ARBA00004434"/>
    </source>
</evidence>
<feature type="active site" evidence="13">
    <location>
        <position position="34"/>
    </location>
</feature>
<keyword evidence="8" id="KW-0378">Hydrolase</keyword>
<dbReference type="GO" id="GO:0042720">
    <property type="term" value="C:mitochondrial inner membrane peptidase complex"/>
    <property type="evidence" value="ECO:0007669"/>
    <property type="project" value="InterPro"/>
</dbReference>
<evidence type="ECO:0000313" key="17">
    <source>
        <dbReference type="Proteomes" id="UP001286313"/>
    </source>
</evidence>
<name>A0AAE1F7W9_PETCI</name>
<dbReference type="PANTHER" id="PTHR46041:SF2">
    <property type="entry name" value="MITOCHONDRIAL INNER MEMBRANE PROTEASE SUBUNIT 2"/>
    <property type="match status" value="1"/>
</dbReference>
<evidence type="ECO:0000256" key="11">
    <source>
        <dbReference type="ARBA" id="ARBA00023136"/>
    </source>
</evidence>
<dbReference type="EMBL" id="JAWQEG010002952">
    <property type="protein sequence ID" value="KAK3868726.1"/>
    <property type="molecule type" value="Genomic_DNA"/>
</dbReference>
<gene>
    <name evidence="16" type="ORF">Pcinc_009933</name>
    <name evidence="15" type="ORF">Pcinc_025894</name>
</gene>
<dbReference type="InterPro" id="IPR036286">
    <property type="entry name" value="LexA/Signal_pep-like_sf"/>
</dbReference>
<sequence length="182" mass="20352">MVSVLMFRALVVGVPLGVTFVDCFGYVARVEGVSMQPALNPDTGITSDFVFLSRWRSRSFAYQRGDMVSLVSPKDPNQKIIKRIIALEGDLVATLGYKRRLVRVPEGHCWVEGDHTGHSLDSNFFGPVALGLVTARAEQIVWPPQRWQHLERRLPEERVPLNLRTASTKSGSIADVFDDSEE</sequence>
<evidence type="ECO:0000259" key="14">
    <source>
        <dbReference type="Pfam" id="PF10502"/>
    </source>
</evidence>
<evidence type="ECO:0000256" key="10">
    <source>
        <dbReference type="ARBA" id="ARBA00023128"/>
    </source>
</evidence>
<comment type="caution">
    <text evidence="15">The sequence shown here is derived from an EMBL/GenBank/DDBJ whole genome shotgun (WGS) entry which is preliminary data.</text>
</comment>
<evidence type="ECO:0000256" key="7">
    <source>
        <dbReference type="ARBA" id="ARBA00022792"/>
    </source>
</evidence>
<feature type="active site" evidence="13">
    <location>
        <position position="82"/>
    </location>
</feature>
<keyword evidence="5" id="KW-0645">Protease</keyword>
<evidence type="ECO:0000256" key="12">
    <source>
        <dbReference type="ARBA" id="ARBA00032718"/>
    </source>
</evidence>
<evidence type="ECO:0000256" key="13">
    <source>
        <dbReference type="PIRSR" id="PIRSR600223-1"/>
    </source>
</evidence>
<dbReference type="InterPro" id="IPR000223">
    <property type="entry name" value="Pept_S26A_signal_pept_1"/>
</dbReference>
<evidence type="ECO:0000256" key="5">
    <source>
        <dbReference type="ARBA" id="ARBA00022670"/>
    </source>
</evidence>
<feature type="domain" description="Peptidase S26" evidence="14">
    <location>
        <begin position="10"/>
        <end position="93"/>
    </location>
</feature>
<evidence type="ECO:0000313" key="15">
    <source>
        <dbReference type="EMBL" id="KAK3868726.1"/>
    </source>
</evidence>
<dbReference type="GO" id="GO:0006465">
    <property type="term" value="P:signal peptide processing"/>
    <property type="evidence" value="ECO:0007669"/>
    <property type="project" value="InterPro"/>
</dbReference>
<keyword evidence="17" id="KW-1185">Reference proteome</keyword>
<keyword evidence="10" id="KW-0496">Mitochondrion</keyword>
<evidence type="ECO:0000256" key="6">
    <source>
        <dbReference type="ARBA" id="ARBA00022692"/>
    </source>
</evidence>
<dbReference type="Pfam" id="PF10502">
    <property type="entry name" value="Peptidase_S26"/>
    <property type="match status" value="2"/>
</dbReference>
<protein>
    <recommendedName>
        <fullName evidence="4">Mitochondrial inner membrane protease subunit 2</fullName>
    </recommendedName>
    <alternativeName>
        <fullName evidence="12">IMP2-like protein</fullName>
    </alternativeName>
</protein>
<comment type="similarity">
    <text evidence="2">Belongs to the peptidase S26 family. IMP2 subfamily.</text>
</comment>
<dbReference type="InterPro" id="IPR019533">
    <property type="entry name" value="Peptidase_S26"/>
</dbReference>
<reference evidence="15" key="1">
    <citation type="submission" date="2023-10" db="EMBL/GenBank/DDBJ databases">
        <title>Genome assemblies of two species of porcelain crab, Petrolisthes cinctipes and Petrolisthes manimaculis (Anomura: Porcellanidae).</title>
        <authorList>
            <person name="Angst P."/>
        </authorList>
    </citation>
    <scope>NUCLEOTIDE SEQUENCE</scope>
    <source>
        <strain evidence="15">PB745_01</strain>
        <tissue evidence="15">Gill</tissue>
    </source>
</reference>
<dbReference type="SUPFAM" id="SSF51306">
    <property type="entry name" value="LexA/Signal peptidase"/>
    <property type="match status" value="1"/>
</dbReference>
<keyword evidence="6" id="KW-0812">Transmembrane</keyword>
<feature type="domain" description="Peptidase S26" evidence="14">
    <location>
        <begin position="102"/>
        <end position="142"/>
    </location>
</feature>
<proteinExistence type="inferred from homology"/>
<dbReference type="GO" id="GO:0006627">
    <property type="term" value="P:protein processing involved in protein targeting to mitochondrion"/>
    <property type="evidence" value="ECO:0007669"/>
    <property type="project" value="InterPro"/>
</dbReference>
<dbReference type="InterPro" id="IPR037730">
    <property type="entry name" value="IMP2"/>
</dbReference>
<dbReference type="Proteomes" id="UP001286313">
    <property type="component" value="Unassembled WGS sequence"/>
</dbReference>
<dbReference type="AlphaFoldDB" id="A0AAE1F7W9"/>
<evidence type="ECO:0000256" key="8">
    <source>
        <dbReference type="ARBA" id="ARBA00022801"/>
    </source>
</evidence>
<dbReference type="CDD" id="cd06530">
    <property type="entry name" value="S26_SPase_I"/>
    <property type="match status" value="1"/>
</dbReference>
<dbReference type="PANTHER" id="PTHR46041">
    <property type="entry name" value="MITOCHONDRIAL INNER MEMBRANE PROTEASE SUBUNIT 2"/>
    <property type="match status" value="1"/>
</dbReference>
<comment type="subcellular location">
    <subcellularLocation>
        <location evidence="1">Mitochondrion inner membrane</location>
        <topology evidence="1">Single-pass membrane protein</topology>
    </subcellularLocation>
</comment>
<evidence type="ECO:0000256" key="9">
    <source>
        <dbReference type="ARBA" id="ARBA00022989"/>
    </source>
</evidence>
<dbReference type="PRINTS" id="PR00727">
    <property type="entry name" value="LEADERPTASE"/>
</dbReference>
<organism evidence="15 17">
    <name type="scientific">Petrolisthes cinctipes</name>
    <name type="common">Flat porcelain crab</name>
    <dbReference type="NCBI Taxonomy" id="88211"/>
    <lineage>
        <taxon>Eukaryota</taxon>
        <taxon>Metazoa</taxon>
        <taxon>Ecdysozoa</taxon>
        <taxon>Arthropoda</taxon>
        <taxon>Crustacea</taxon>
        <taxon>Multicrustacea</taxon>
        <taxon>Malacostraca</taxon>
        <taxon>Eumalacostraca</taxon>
        <taxon>Eucarida</taxon>
        <taxon>Decapoda</taxon>
        <taxon>Pleocyemata</taxon>
        <taxon>Anomura</taxon>
        <taxon>Galatheoidea</taxon>
        <taxon>Porcellanidae</taxon>
        <taxon>Petrolisthes</taxon>
    </lineage>
</organism>
<accession>A0AAE1F7W9</accession>
<keyword evidence="9" id="KW-1133">Transmembrane helix</keyword>
<evidence type="ECO:0000256" key="2">
    <source>
        <dbReference type="ARBA" id="ARBA00007066"/>
    </source>
</evidence>
<dbReference type="EMBL" id="JAWQEG010000758">
    <property type="protein sequence ID" value="KAK3885871.1"/>
    <property type="molecule type" value="Genomic_DNA"/>
</dbReference>
<evidence type="ECO:0000256" key="3">
    <source>
        <dbReference type="ARBA" id="ARBA00011805"/>
    </source>
</evidence>
<dbReference type="Gene3D" id="2.10.109.10">
    <property type="entry name" value="Umud Fragment, subunit A"/>
    <property type="match status" value="1"/>
</dbReference>
<evidence type="ECO:0000256" key="4">
    <source>
        <dbReference type="ARBA" id="ARBA00013650"/>
    </source>
</evidence>
<keyword evidence="11" id="KW-0472">Membrane</keyword>
<comment type="subunit">
    <text evidence="3">Heterodimer of 2 subunits, IMMPL1 and IMMPL2.</text>
</comment>
<evidence type="ECO:0000313" key="16">
    <source>
        <dbReference type="EMBL" id="KAK3885871.1"/>
    </source>
</evidence>
<keyword evidence="7" id="KW-0999">Mitochondrion inner membrane</keyword>